<dbReference type="RefSeq" id="WP_379729516.1">
    <property type="nucleotide sequence ID" value="NZ_JBHRYJ010000006.1"/>
</dbReference>
<dbReference type="Proteomes" id="UP001595711">
    <property type="component" value="Unassembled WGS sequence"/>
</dbReference>
<keyword evidence="2" id="KW-1185">Reference proteome</keyword>
<dbReference type="EMBL" id="JBHRYJ010000006">
    <property type="protein sequence ID" value="MFC3677903.1"/>
    <property type="molecule type" value="Genomic_DNA"/>
</dbReference>
<sequence>MARRILPADLGVTVLLVDSITEINGDDAGCLVISGSHGGRSAARYAAAVVLAGCVFNDAGTGKDDAGIAGLAALAYPALACSHRSARIGDPQDAWDNGIVSAVNAAAQAAGLRSGMTVQAAFRQLAGG</sequence>
<protein>
    <recommendedName>
        <fullName evidence="3">Glycerate kinase</fullName>
    </recommendedName>
</protein>
<gene>
    <name evidence="1" type="ORF">ACFOOQ_20285</name>
</gene>
<accession>A0ABV7VLQ2</accession>
<proteinExistence type="predicted"/>
<evidence type="ECO:0008006" key="3">
    <source>
        <dbReference type="Google" id="ProtNLM"/>
    </source>
</evidence>
<evidence type="ECO:0000313" key="2">
    <source>
        <dbReference type="Proteomes" id="UP001595711"/>
    </source>
</evidence>
<organism evidence="1 2">
    <name type="scientific">Ferrovibrio xuzhouensis</name>
    <dbReference type="NCBI Taxonomy" id="1576914"/>
    <lineage>
        <taxon>Bacteria</taxon>
        <taxon>Pseudomonadati</taxon>
        <taxon>Pseudomonadota</taxon>
        <taxon>Alphaproteobacteria</taxon>
        <taxon>Rhodospirillales</taxon>
        <taxon>Rhodospirillaceae</taxon>
        <taxon>Ferrovibrio</taxon>
    </lineage>
</organism>
<reference evidence="2" key="1">
    <citation type="journal article" date="2019" name="Int. J. Syst. Evol. Microbiol.">
        <title>The Global Catalogue of Microorganisms (GCM) 10K type strain sequencing project: providing services to taxonomists for standard genome sequencing and annotation.</title>
        <authorList>
            <consortium name="The Broad Institute Genomics Platform"/>
            <consortium name="The Broad Institute Genome Sequencing Center for Infectious Disease"/>
            <person name="Wu L."/>
            <person name="Ma J."/>
        </authorList>
    </citation>
    <scope>NUCLEOTIDE SEQUENCE [LARGE SCALE GENOMIC DNA]</scope>
    <source>
        <strain evidence="2">KCTC 42182</strain>
    </source>
</reference>
<comment type="caution">
    <text evidence="1">The sequence shown here is derived from an EMBL/GenBank/DDBJ whole genome shotgun (WGS) entry which is preliminary data.</text>
</comment>
<name>A0ABV7VLQ2_9PROT</name>
<evidence type="ECO:0000313" key="1">
    <source>
        <dbReference type="EMBL" id="MFC3677903.1"/>
    </source>
</evidence>